<sequence>MPRRKPAPADSRHLRRAIAIAAARLMAEDGLTDYAAAKRKAARSLGAENGEGLPTNEEVQIELRAYQLIYQEDEQNDRLQALRQTALRAMQLLNEFQPRLTGAVLDGTAARYSPIHLQLVADSSKDVEIWLLTNQITFDTEPLLHQNPRGPEDRFVLDIDDTLVLVDVFSGQRRHGAAPSAAMSEVKTLLANSPTAEPQPMAPSDYGVV</sequence>
<dbReference type="STRING" id="1565605.PG1C_01570"/>
<name>A0A0C5J782_9PROT</name>
<dbReference type="KEGG" id="rbu:PG1C_01570"/>
<protein>
    <recommendedName>
        <fullName evidence="3">Nucleotidyltransferase</fullName>
    </recommendedName>
</protein>
<proteinExistence type="predicted"/>
<evidence type="ECO:0008006" key="3">
    <source>
        <dbReference type="Google" id="ProtNLM"/>
    </source>
</evidence>
<evidence type="ECO:0000313" key="1">
    <source>
        <dbReference type="EMBL" id="AJP47504.1"/>
    </source>
</evidence>
<dbReference type="Proteomes" id="UP000061603">
    <property type="component" value="Chromosome"/>
</dbReference>
<dbReference type="HOGENOM" id="CLU_086367_0_0_4"/>
<accession>A0A0C5J782</accession>
<reference evidence="1 2" key="1">
    <citation type="journal article" date="2015" name="Genome Announc.">
        <title>Complete Genome Sequence of a Novel Bacterium within the Family Rhodocyclaceae That Degrades Polycyclic Aromatic Hydrocarbons.</title>
        <authorList>
            <person name="Singleton D.R."/>
            <person name="Dickey A.N."/>
            <person name="Scholl E.H."/>
            <person name="Wright F.A."/>
            <person name="Aitken M.D."/>
        </authorList>
    </citation>
    <scope>NUCLEOTIDE SEQUENCE [LARGE SCALE GENOMIC DNA]</scope>
    <source>
        <strain evidence="2">PG1-Ca6</strain>
    </source>
</reference>
<gene>
    <name evidence="1" type="ORF">PG1C_01570</name>
</gene>
<dbReference type="EMBL" id="CP010554">
    <property type="protein sequence ID" value="AJP47504.1"/>
    <property type="molecule type" value="Genomic_DNA"/>
</dbReference>
<keyword evidence="2" id="KW-1185">Reference proteome</keyword>
<evidence type="ECO:0000313" key="2">
    <source>
        <dbReference type="Proteomes" id="UP000061603"/>
    </source>
</evidence>
<dbReference type="AlphaFoldDB" id="A0A0C5J782"/>
<organism evidence="1 2">
    <name type="scientific">Rugosibacter aromaticivorans</name>
    <dbReference type="NCBI Taxonomy" id="1565605"/>
    <lineage>
        <taxon>Bacteria</taxon>
        <taxon>Pseudomonadati</taxon>
        <taxon>Pseudomonadota</taxon>
        <taxon>Betaproteobacteria</taxon>
        <taxon>Nitrosomonadales</taxon>
        <taxon>Sterolibacteriaceae</taxon>
        <taxon>Rugosibacter</taxon>
    </lineage>
</organism>